<organism evidence="2 3">
    <name type="scientific">Blastococcus brunescens</name>
    <dbReference type="NCBI Taxonomy" id="1564165"/>
    <lineage>
        <taxon>Bacteria</taxon>
        <taxon>Bacillati</taxon>
        <taxon>Actinomycetota</taxon>
        <taxon>Actinomycetes</taxon>
        <taxon>Geodermatophilales</taxon>
        <taxon>Geodermatophilaceae</taxon>
        <taxon>Blastococcus</taxon>
    </lineage>
</organism>
<protein>
    <recommendedName>
        <fullName evidence="4">Thiamine pyrophosphate enzyme N-terminal TPP-binding domain-containing protein</fullName>
    </recommendedName>
</protein>
<evidence type="ECO:0000313" key="2">
    <source>
        <dbReference type="EMBL" id="WRL63567.1"/>
    </source>
</evidence>
<dbReference type="CDD" id="cd07035">
    <property type="entry name" value="TPP_PYR_POX_like"/>
    <property type="match status" value="1"/>
</dbReference>
<name>A0ABZ1AYC4_9ACTN</name>
<proteinExistence type="predicted"/>
<dbReference type="Gene3D" id="3.40.50.970">
    <property type="match status" value="1"/>
</dbReference>
<evidence type="ECO:0008006" key="4">
    <source>
        <dbReference type="Google" id="ProtNLM"/>
    </source>
</evidence>
<dbReference type="InterPro" id="IPR029061">
    <property type="entry name" value="THDP-binding"/>
</dbReference>
<gene>
    <name evidence="2" type="ORF">U6N30_28440</name>
</gene>
<accession>A0ABZ1AYC4</accession>
<dbReference type="EMBL" id="CP141261">
    <property type="protein sequence ID" value="WRL63567.1"/>
    <property type="molecule type" value="Genomic_DNA"/>
</dbReference>
<evidence type="ECO:0000256" key="1">
    <source>
        <dbReference type="SAM" id="MobiDB-lite"/>
    </source>
</evidence>
<evidence type="ECO:0000313" key="3">
    <source>
        <dbReference type="Proteomes" id="UP001324287"/>
    </source>
</evidence>
<feature type="compositionally biased region" description="Basic and acidic residues" evidence="1">
    <location>
        <begin position="96"/>
        <end position="111"/>
    </location>
</feature>
<sequence length="135" mass="15341">MAIFNGFCDRVPMLLIGATGPLAADSRRPWIDWIHTASDMPALVRDFVKWDDQPTTVRASVDSILRANQLTRAYPHAPTFVCVDAAVQEQRVASWKSRDARRYRPPRDPLRTRTRSSKRRVCWPAPPARSSWPGA</sequence>
<feature type="compositionally biased region" description="Basic residues" evidence="1">
    <location>
        <begin position="112"/>
        <end position="121"/>
    </location>
</feature>
<keyword evidence="3" id="KW-1185">Reference proteome</keyword>
<dbReference type="Proteomes" id="UP001324287">
    <property type="component" value="Chromosome"/>
</dbReference>
<feature type="region of interest" description="Disordered" evidence="1">
    <location>
        <begin position="94"/>
        <end position="135"/>
    </location>
</feature>
<dbReference type="RefSeq" id="WP_324274902.1">
    <property type="nucleotide sequence ID" value="NZ_CP141261.1"/>
</dbReference>
<dbReference type="SUPFAM" id="SSF52518">
    <property type="entry name" value="Thiamin diphosphate-binding fold (THDP-binding)"/>
    <property type="match status" value="1"/>
</dbReference>
<reference evidence="2 3" key="1">
    <citation type="submission" date="2023-12" db="EMBL/GenBank/DDBJ databases">
        <title>Blastococcus brunescens sp. nov., an actonobacterium isolated from sandstone collected in sahara desert.</title>
        <authorList>
            <person name="Gtari M."/>
            <person name="Ghodhbane F."/>
        </authorList>
    </citation>
    <scope>NUCLEOTIDE SEQUENCE [LARGE SCALE GENOMIC DNA]</scope>
    <source>
        <strain evidence="2 3">BMG 8361</strain>
    </source>
</reference>